<evidence type="ECO:0000256" key="1">
    <source>
        <dbReference type="SAM" id="Phobius"/>
    </source>
</evidence>
<feature type="transmembrane region" description="Helical" evidence="1">
    <location>
        <begin position="74"/>
        <end position="95"/>
    </location>
</feature>
<proteinExistence type="predicted"/>
<evidence type="ECO:0000313" key="4">
    <source>
        <dbReference type="Proteomes" id="UP000308671"/>
    </source>
</evidence>
<accession>A0A4S8QVJ4</accession>
<evidence type="ECO:0000313" key="3">
    <source>
        <dbReference type="EMBL" id="THV49258.1"/>
    </source>
</evidence>
<comment type="caution">
    <text evidence="3">The sequence shown here is derived from an EMBL/GenBank/DDBJ whole genome shotgun (WGS) entry which is preliminary data.</text>
</comment>
<reference evidence="3 4" key="1">
    <citation type="submission" date="2017-12" db="EMBL/GenBank/DDBJ databases">
        <title>Comparative genomics of Botrytis spp.</title>
        <authorList>
            <person name="Valero-Jimenez C.A."/>
            <person name="Tapia P."/>
            <person name="Veloso J."/>
            <person name="Silva-Moreno E."/>
            <person name="Staats M."/>
            <person name="Valdes J.H."/>
            <person name="Van Kan J.A.L."/>
        </authorList>
    </citation>
    <scope>NUCLEOTIDE SEQUENCE [LARGE SCALE GENOMIC DNA]</scope>
    <source>
        <strain evidence="3 4">MUCL435</strain>
    </source>
</reference>
<name>A0A4S8QVJ4_9HELO</name>
<feature type="transmembrane region" description="Helical" evidence="1">
    <location>
        <begin position="46"/>
        <end position="67"/>
    </location>
</feature>
<evidence type="ECO:0000259" key="2">
    <source>
        <dbReference type="Pfam" id="PF00487"/>
    </source>
</evidence>
<dbReference type="Pfam" id="PF00487">
    <property type="entry name" value="FA_desaturase"/>
    <property type="match status" value="1"/>
</dbReference>
<dbReference type="GO" id="GO:0016491">
    <property type="term" value="F:oxidoreductase activity"/>
    <property type="evidence" value="ECO:0007669"/>
    <property type="project" value="InterPro"/>
</dbReference>
<dbReference type="GO" id="GO:0006629">
    <property type="term" value="P:lipid metabolic process"/>
    <property type="evidence" value="ECO:0007669"/>
    <property type="project" value="InterPro"/>
</dbReference>
<gene>
    <name evidence="3" type="ORF">BGAL_0204g00130</name>
</gene>
<dbReference type="PANTHER" id="PTHR32100">
    <property type="entry name" value="OMEGA-6 FATTY ACID DESATURASE, CHLOROPLASTIC"/>
    <property type="match status" value="1"/>
</dbReference>
<keyword evidence="1" id="KW-0812">Transmembrane</keyword>
<feature type="domain" description="Fatty acid desaturase" evidence="2">
    <location>
        <begin position="80"/>
        <end position="358"/>
    </location>
</feature>
<sequence>MTLDFTSHPTELVKGGEVPTNAKVTIKDLRVAIPDYCFQPSYRLSFWYLFRDLVVATSTAAIAYFYIPLVESPLLRYAAWSIYGAIQGLTFTGLWVLGHECGHSAFSPSNALNDTLGWLLHSFLLTPYFSWQSSHRRHHIYANHLVKDHNYVPLPKYKYAAALSVNIDRLEEMTEDSPVYTLLRIVMQQLFGFPWYLMANITASQGALNGNQSGVPFGNSHFSPVSRLFRPEEAHLILLSDIGIGLVLYGLWHTSQILDSSMIALMYFQPYLWVNHWIVAITYLHHTHPDVPKYEPEAWTFLKGALATVDRDLGWAGKHMLHNIAEFHVIHHLFSRIPQYHAEEATKAIMPLLGASYHADKKRNFWKCMWEAFTKCQYVVPDDEGRKQEERTMIYKGGPSPAPEFWMSQKGWKARNHEADICFTWVEYEAIASGHWLWHGFRHWQTNGENIDRHVKRSTREDLEVRKLSGLSRISSFKARVVYT</sequence>
<dbReference type="Proteomes" id="UP000308671">
    <property type="component" value="Unassembled WGS sequence"/>
</dbReference>
<organism evidence="3 4">
    <name type="scientific">Botrytis galanthina</name>
    <dbReference type="NCBI Taxonomy" id="278940"/>
    <lineage>
        <taxon>Eukaryota</taxon>
        <taxon>Fungi</taxon>
        <taxon>Dikarya</taxon>
        <taxon>Ascomycota</taxon>
        <taxon>Pezizomycotina</taxon>
        <taxon>Leotiomycetes</taxon>
        <taxon>Helotiales</taxon>
        <taxon>Sclerotiniaceae</taxon>
        <taxon>Botrytis</taxon>
    </lineage>
</organism>
<protein>
    <recommendedName>
        <fullName evidence="2">Fatty acid desaturase domain-containing protein</fullName>
    </recommendedName>
</protein>
<dbReference type="InterPro" id="IPR005804">
    <property type="entry name" value="FA_desaturase_dom"/>
</dbReference>
<keyword evidence="4" id="KW-1185">Reference proteome</keyword>
<dbReference type="OrthoDB" id="1461976at2759"/>
<dbReference type="CDD" id="cd03507">
    <property type="entry name" value="Delta12-FADS-like"/>
    <property type="match status" value="1"/>
</dbReference>
<keyword evidence="1" id="KW-0472">Membrane</keyword>
<dbReference type="InterPro" id="IPR012171">
    <property type="entry name" value="Fatty_acid_desaturase"/>
</dbReference>
<dbReference type="AlphaFoldDB" id="A0A4S8QVJ4"/>
<dbReference type="EMBL" id="PQXL01000204">
    <property type="protein sequence ID" value="THV49258.1"/>
    <property type="molecule type" value="Genomic_DNA"/>
</dbReference>
<keyword evidence="1" id="KW-1133">Transmembrane helix</keyword>